<dbReference type="AlphaFoldDB" id="A0A2P4UC94"/>
<organism evidence="1 2">
    <name type="scientific">Actinomadura rubteroloni</name>
    <dbReference type="NCBI Taxonomy" id="1926885"/>
    <lineage>
        <taxon>Bacteria</taxon>
        <taxon>Bacillati</taxon>
        <taxon>Actinomycetota</taxon>
        <taxon>Actinomycetes</taxon>
        <taxon>Streptosporangiales</taxon>
        <taxon>Thermomonosporaceae</taxon>
        <taxon>Actinomadura</taxon>
    </lineage>
</organism>
<dbReference type="Gene3D" id="2.30.110.10">
    <property type="entry name" value="Electron Transport, Fmn-binding Protein, Chain A"/>
    <property type="match status" value="1"/>
</dbReference>
<accession>A0A2P4UC94</accession>
<protein>
    <submittedName>
        <fullName evidence="1">Pyridoxamine 5'-phosphate oxidase</fullName>
    </submittedName>
</protein>
<evidence type="ECO:0000313" key="1">
    <source>
        <dbReference type="EMBL" id="POM22652.1"/>
    </source>
</evidence>
<proteinExistence type="predicted"/>
<dbReference type="InterPro" id="IPR024747">
    <property type="entry name" value="Pyridox_Oxase-rel"/>
</dbReference>
<dbReference type="SUPFAM" id="SSF50475">
    <property type="entry name" value="FMN-binding split barrel"/>
    <property type="match status" value="1"/>
</dbReference>
<gene>
    <name evidence="1" type="ORF">BTM25_48560</name>
</gene>
<dbReference type="InterPro" id="IPR012349">
    <property type="entry name" value="Split_barrel_FMN-bd"/>
</dbReference>
<keyword evidence="2" id="KW-1185">Reference proteome</keyword>
<dbReference type="EMBL" id="MTBP01000004">
    <property type="protein sequence ID" value="POM22652.1"/>
    <property type="molecule type" value="Genomic_DNA"/>
</dbReference>
<name>A0A2P4UC94_9ACTN</name>
<sequence length="137" mass="14424">MTTSDGLPEKLDRDECLRLIAPGGIGRVGFDDGAGPSVLPVNYVVAGDTVVFRTSFGGRISTGVTTVVRGAEARVAFEVDAIDAERHAGWSVLLRGPAHHLSAAEIEALPDVRPWAGGERESYVSLTPVEVSGRRVG</sequence>
<dbReference type="RefSeq" id="WP_103565353.1">
    <property type="nucleotide sequence ID" value="NZ_MTBP01000004.1"/>
</dbReference>
<dbReference type="Proteomes" id="UP000242367">
    <property type="component" value="Unassembled WGS sequence"/>
</dbReference>
<reference evidence="1 2" key="1">
    <citation type="journal article" date="2017" name="Chemistry">
        <title>Isolation, Biosynthesis and Chemical Modifications of Rubterolones A-F: Rare Tropolone Alkaloids from Actinomadura sp. 5-2.</title>
        <authorList>
            <person name="Guo H."/>
            <person name="Benndorf R."/>
            <person name="Leichnitz D."/>
            <person name="Klassen J.L."/>
            <person name="Vollmers J."/>
            <person name="Gorls H."/>
            <person name="Steinacker M."/>
            <person name="Weigel C."/>
            <person name="Dahse H.M."/>
            <person name="Kaster A.K."/>
            <person name="de Beer Z.W."/>
            <person name="Poulsen M."/>
            <person name="Beemelmanns C."/>
        </authorList>
    </citation>
    <scope>NUCLEOTIDE SEQUENCE [LARGE SCALE GENOMIC DNA]</scope>
    <source>
        <strain evidence="1 2">5-2</strain>
    </source>
</reference>
<dbReference type="Pfam" id="PF12900">
    <property type="entry name" value="Pyridox_ox_2"/>
    <property type="match status" value="1"/>
</dbReference>
<comment type="caution">
    <text evidence="1">The sequence shown here is derived from an EMBL/GenBank/DDBJ whole genome shotgun (WGS) entry which is preliminary data.</text>
</comment>
<evidence type="ECO:0000313" key="2">
    <source>
        <dbReference type="Proteomes" id="UP000242367"/>
    </source>
</evidence>